<gene>
    <name evidence="10" type="ORF">M9Y10_025732</name>
</gene>
<dbReference type="Pfam" id="PF00520">
    <property type="entry name" value="Ion_trans"/>
    <property type="match status" value="1"/>
</dbReference>
<keyword evidence="5" id="KW-0406">Ion transport</keyword>
<comment type="caution">
    <text evidence="10">The sequence shown here is derived from an EMBL/GenBank/DDBJ whole genome shotgun (WGS) entry which is preliminary data.</text>
</comment>
<evidence type="ECO:0000256" key="7">
    <source>
        <dbReference type="SAM" id="MobiDB-lite"/>
    </source>
</evidence>
<evidence type="ECO:0000256" key="3">
    <source>
        <dbReference type="ARBA" id="ARBA00022692"/>
    </source>
</evidence>
<comment type="subcellular location">
    <subcellularLocation>
        <location evidence="1">Membrane</location>
        <topology evidence="1">Multi-pass membrane protein</topology>
    </subcellularLocation>
</comment>
<dbReference type="Proteomes" id="UP001470230">
    <property type="component" value="Unassembled WGS sequence"/>
</dbReference>
<reference evidence="10 11" key="1">
    <citation type="submission" date="2024-04" db="EMBL/GenBank/DDBJ databases">
        <title>Tritrichomonas musculus Genome.</title>
        <authorList>
            <person name="Alves-Ferreira E."/>
            <person name="Grigg M."/>
            <person name="Lorenzi H."/>
            <person name="Galac M."/>
        </authorList>
    </citation>
    <scope>NUCLEOTIDE SEQUENCE [LARGE SCALE GENOMIC DNA]</scope>
    <source>
        <strain evidence="10 11">EAF2021</strain>
    </source>
</reference>
<evidence type="ECO:0000256" key="1">
    <source>
        <dbReference type="ARBA" id="ARBA00004141"/>
    </source>
</evidence>
<dbReference type="InterPro" id="IPR050818">
    <property type="entry name" value="KCNH_animal-type"/>
</dbReference>
<feature type="region of interest" description="Disordered" evidence="7">
    <location>
        <begin position="677"/>
        <end position="928"/>
    </location>
</feature>
<protein>
    <recommendedName>
        <fullName evidence="9">Cyclic nucleotide-binding domain-containing protein</fullName>
    </recommendedName>
</protein>
<feature type="compositionally biased region" description="Polar residues" evidence="7">
    <location>
        <begin position="677"/>
        <end position="692"/>
    </location>
</feature>
<evidence type="ECO:0000256" key="8">
    <source>
        <dbReference type="SAM" id="Phobius"/>
    </source>
</evidence>
<dbReference type="SMART" id="SM00100">
    <property type="entry name" value="cNMP"/>
    <property type="match status" value="1"/>
</dbReference>
<dbReference type="PANTHER" id="PTHR10217">
    <property type="entry name" value="VOLTAGE AND LIGAND GATED POTASSIUM CHANNEL"/>
    <property type="match status" value="1"/>
</dbReference>
<feature type="transmembrane region" description="Helical" evidence="8">
    <location>
        <begin position="222"/>
        <end position="242"/>
    </location>
</feature>
<dbReference type="InterPro" id="IPR005821">
    <property type="entry name" value="Ion_trans_dom"/>
</dbReference>
<dbReference type="InterPro" id="IPR014710">
    <property type="entry name" value="RmlC-like_jellyroll"/>
</dbReference>
<organism evidence="10 11">
    <name type="scientific">Tritrichomonas musculus</name>
    <dbReference type="NCBI Taxonomy" id="1915356"/>
    <lineage>
        <taxon>Eukaryota</taxon>
        <taxon>Metamonada</taxon>
        <taxon>Parabasalia</taxon>
        <taxon>Tritrichomonadida</taxon>
        <taxon>Tritrichomonadidae</taxon>
        <taxon>Tritrichomonas</taxon>
    </lineage>
</organism>
<evidence type="ECO:0000256" key="2">
    <source>
        <dbReference type="ARBA" id="ARBA00022448"/>
    </source>
</evidence>
<dbReference type="Pfam" id="PF00027">
    <property type="entry name" value="cNMP_binding"/>
    <property type="match status" value="1"/>
</dbReference>
<feature type="compositionally biased region" description="Acidic residues" evidence="7">
    <location>
        <begin position="909"/>
        <end position="921"/>
    </location>
</feature>
<dbReference type="InterPro" id="IPR000595">
    <property type="entry name" value="cNMP-bd_dom"/>
</dbReference>
<feature type="compositionally biased region" description="Pro residues" evidence="7">
    <location>
        <begin position="723"/>
        <end position="736"/>
    </location>
</feature>
<evidence type="ECO:0000313" key="11">
    <source>
        <dbReference type="Proteomes" id="UP001470230"/>
    </source>
</evidence>
<evidence type="ECO:0000313" key="10">
    <source>
        <dbReference type="EMBL" id="KAK8842866.1"/>
    </source>
</evidence>
<evidence type="ECO:0000259" key="9">
    <source>
        <dbReference type="PROSITE" id="PS50042"/>
    </source>
</evidence>
<feature type="transmembrane region" description="Helical" evidence="8">
    <location>
        <begin position="195"/>
        <end position="215"/>
    </location>
</feature>
<feature type="compositionally biased region" description="Low complexity" evidence="7">
    <location>
        <begin position="713"/>
        <end position="722"/>
    </location>
</feature>
<dbReference type="EMBL" id="JAPFFF010000037">
    <property type="protein sequence ID" value="KAK8842866.1"/>
    <property type="molecule type" value="Genomic_DNA"/>
</dbReference>
<dbReference type="InterPro" id="IPR018490">
    <property type="entry name" value="cNMP-bd_dom_sf"/>
</dbReference>
<dbReference type="CDD" id="cd00038">
    <property type="entry name" value="CAP_ED"/>
    <property type="match status" value="1"/>
</dbReference>
<dbReference type="Gene3D" id="2.60.120.10">
    <property type="entry name" value="Jelly Rolls"/>
    <property type="match status" value="1"/>
</dbReference>
<feature type="domain" description="Cyclic nucleotide-binding" evidence="9">
    <location>
        <begin position="328"/>
        <end position="428"/>
    </location>
</feature>
<keyword evidence="6 8" id="KW-0472">Membrane</keyword>
<dbReference type="SUPFAM" id="SSF51206">
    <property type="entry name" value="cAMP-binding domain-like"/>
    <property type="match status" value="1"/>
</dbReference>
<dbReference type="PROSITE" id="PS50042">
    <property type="entry name" value="CNMP_BINDING_3"/>
    <property type="match status" value="1"/>
</dbReference>
<dbReference type="Gene3D" id="1.10.287.70">
    <property type="match status" value="1"/>
</dbReference>
<evidence type="ECO:0000256" key="4">
    <source>
        <dbReference type="ARBA" id="ARBA00022989"/>
    </source>
</evidence>
<dbReference type="SUPFAM" id="SSF81324">
    <property type="entry name" value="Voltage-gated potassium channels"/>
    <property type="match status" value="1"/>
</dbReference>
<sequence>MEEHEPSRAINPYSIFRRIWEYFMFFISAIVLFELPFEWIFDIPLNYKWIIPSLVLDVFFAIDIYISQNTGILEFGVVSLNKKYIHSKITVLGKIVYWITPIPFYLIGYFIKSVKVYRILISLKLLRLVRLGKAIHLMQTSLIYVGPFSKMLILLIFLLVIDHVFSCIFWLVGNRELPGPSWLHEVALIDTEPQLVQYIHTFYYITTTMLTIGYGDLHPYTFTEIIIIIVVECVGVFFYNFFLSNMVSIVADPSRTSFLEKYQKIYIAFKWRGVSNDSILELLRYFEYVWERDHDESVFYENAQKMPESLKKKVALALHAQLFEKIDSLKDLSQETLGQIAMRLRPRIFTPGDYLIKARSVSKKIFFLSSGKVQVLSSCGSLINSHEGPAGIVFGIGSFLNGSEEVTCVIAQTYVETYELTKGDFDDLKESNEDFRSAMRRKAGPIQISSRLDYLNRGGSPSPRNDRIQHNMSVISQMPPLGDISLLHSNTPNLHSPKGRRATTTITTTLPAYPPAHSDENSTPIPSLTLENPAKEENVPVVTSPSNPKLLNQISSLATMTTNNNNQRSSILADPQLSLRQAEDNGPRILNASNSTINLNNNRKSIRLADLSQLGSSPLLSQNTGTLAKKSAFEAPQPHVPLFPTPRPTAKEMPVRYVPSLRPISRNSLEQLQLKSHQSLNLPASKPTPNTADSKDRPPTPASPKPTDNDVVAPSPSTNTNLPPLPPSAAPLPPHIPQSVSHPEIPPHIPLVSHFEPPSPPHIPSSITPTELPPSPHIPASILPEVHPETVVPAQNLPPLIPSEPPTIEDSLKTSSHSINLPQHEEKKSDSSQKQFEMKMSPQLQQQMPNYSIAGNLMKPKQKRIMISDMLNSRKNQNEPAQDLPPPPKPHSHQTKSKKSHKHHHNHDDDDSDESLDSDVDAESHPPV</sequence>
<feature type="transmembrane region" description="Helical" evidence="8">
    <location>
        <begin position="152"/>
        <end position="172"/>
    </location>
</feature>
<feature type="compositionally biased region" description="Basic residues" evidence="7">
    <location>
        <begin position="890"/>
        <end position="905"/>
    </location>
</feature>
<evidence type="ECO:0000256" key="6">
    <source>
        <dbReference type="ARBA" id="ARBA00023136"/>
    </source>
</evidence>
<keyword evidence="11" id="KW-1185">Reference proteome</keyword>
<keyword evidence="2" id="KW-0813">Transport</keyword>
<dbReference type="PANTHER" id="PTHR10217:SF435">
    <property type="entry name" value="POTASSIUM VOLTAGE-GATED CHANNEL PROTEIN EAG"/>
    <property type="match status" value="1"/>
</dbReference>
<feature type="transmembrane region" description="Helical" evidence="8">
    <location>
        <begin position="20"/>
        <end position="41"/>
    </location>
</feature>
<feature type="compositionally biased region" description="Polar residues" evidence="7">
    <location>
        <begin position="870"/>
        <end position="880"/>
    </location>
</feature>
<evidence type="ECO:0000256" key="5">
    <source>
        <dbReference type="ARBA" id="ARBA00023065"/>
    </source>
</evidence>
<feature type="transmembrane region" description="Helical" evidence="8">
    <location>
        <begin position="91"/>
        <end position="110"/>
    </location>
</feature>
<keyword evidence="3 8" id="KW-0812">Transmembrane</keyword>
<accession>A0ABR2HAD5</accession>
<keyword evidence="4 8" id="KW-1133">Transmembrane helix</keyword>
<name>A0ABR2HAD5_9EUKA</name>
<proteinExistence type="predicted"/>